<dbReference type="PANTHER" id="PTHR43071">
    <property type="entry name" value="2-AMINO-4-HYDROXY-6-HYDROXYMETHYLDIHYDROPTERIDINE PYROPHOSPHOKINASE"/>
    <property type="match status" value="1"/>
</dbReference>
<comment type="catalytic activity">
    <reaction evidence="1">
        <text>6-hydroxymethyl-7,8-dihydropterin + ATP = (7,8-dihydropterin-6-yl)methyl diphosphate + AMP + H(+)</text>
        <dbReference type="Rhea" id="RHEA:11412"/>
        <dbReference type="ChEBI" id="CHEBI:15378"/>
        <dbReference type="ChEBI" id="CHEBI:30616"/>
        <dbReference type="ChEBI" id="CHEBI:44841"/>
        <dbReference type="ChEBI" id="CHEBI:72950"/>
        <dbReference type="ChEBI" id="CHEBI:456215"/>
        <dbReference type="EC" id="2.7.6.3"/>
    </reaction>
</comment>
<reference evidence="11" key="1">
    <citation type="submission" date="2018-02" db="EMBL/GenBank/DDBJ databases">
        <authorList>
            <person name="Hornung B."/>
        </authorList>
    </citation>
    <scope>NUCLEOTIDE SEQUENCE [LARGE SCALE GENOMIC DNA]</scope>
</reference>
<dbReference type="InterPro" id="IPR000550">
    <property type="entry name" value="Hppk"/>
</dbReference>
<keyword evidence="7" id="KW-0067">ATP-binding</keyword>
<organism evidence="10 11">
    <name type="scientific">Propionibacterium ruminifibrarum</name>
    <dbReference type="NCBI Taxonomy" id="1962131"/>
    <lineage>
        <taxon>Bacteria</taxon>
        <taxon>Bacillati</taxon>
        <taxon>Actinomycetota</taxon>
        <taxon>Actinomycetes</taxon>
        <taxon>Propionibacteriales</taxon>
        <taxon>Propionibacteriaceae</taxon>
        <taxon>Propionibacterium</taxon>
    </lineage>
</organism>
<feature type="domain" description="7,8-dihydro-6-hydroxymethylpterin-pyrophosphokinase" evidence="9">
    <location>
        <begin position="18"/>
        <end position="147"/>
    </location>
</feature>
<evidence type="ECO:0000259" key="9">
    <source>
        <dbReference type="Pfam" id="PF01288"/>
    </source>
</evidence>
<keyword evidence="6 10" id="KW-0418">Kinase</keyword>
<protein>
    <recommendedName>
        <fullName evidence="3">2-amino-4-hydroxy-6-hydroxymethyldihydropteridine diphosphokinase</fullName>
        <ecNumber evidence="3">2.7.6.3</ecNumber>
    </recommendedName>
</protein>
<evidence type="ECO:0000256" key="1">
    <source>
        <dbReference type="ARBA" id="ARBA00000198"/>
    </source>
</evidence>
<dbReference type="NCBIfam" id="TIGR01498">
    <property type="entry name" value="folK"/>
    <property type="match status" value="1"/>
</dbReference>
<dbReference type="GO" id="GO:0046654">
    <property type="term" value="P:tetrahydrofolate biosynthetic process"/>
    <property type="evidence" value="ECO:0007669"/>
    <property type="project" value="UniProtKB-UniPathway"/>
</dbReference>
<gene>
    <name evidence="10" type="ORF">PROPJV5_0952</name>
</gene>
<dbReference type="AlphaFoldDB" id="A0A375I046"/>
<keyword evidence="11" id="KW-1185">Reference proteome</keyword>
<evidence type="ECO:0000256" key="7">
    <source>
        <dbReference type="ARBA" id="ARBA00022840"/>
    </source>
</evidence>
<dbReference type="GO" id="GO:0005524">
    <property type="term" value="F:ATP binding"/>
    <property type="evidence" value="ECO:0007669"/>
    <property type="project" value="UniProtKB-KW"/>
</dbReference>
<dbReference type="Gene3D" id="3.30.70.560">
    <property type="entry name" value="7,8-Dihydro-6-hydroxymethylpterin-pyrophosphokinase HPPK"/>
    <property type="match status" value="1"/>
</dbReference>
<comment type="pathway">
    <text evidence="2">Cofactor biosynthesis; tetrahydrofolate biosynthesis; 2-amino-4-hydroxy-6-hydroxymethyl-7,8-dihydropteridine diphosphate from 7,8-dihydroneopterin triphosphate: step 4/4.</text>
</comment>
<dbReference type="GO" id="GO:0046656">
    <property type="term" value="P:folic acid biosynthetic process"/>
    <property type="evidence" value="ECO:0007669"/>
    <property type="project" value="UniProtKB-KW"/>
</dbReference>
<evidence type="ECO:0000256" key="8">
    <source>
        <dbReference type="ARBA" id="ARBA00022909"/>
    </source>
</evidence>
<evidence type="ECO:0000313" key="11">
    <source>
        <dbReference type="Proteomes" id="UP000265962"/>
    </source>
</evidence>
<sequence length="192" mass="20725">MNRVGDRARGTRTRHVVFSLGSNMGDPLDYLRAGVHELAATPGITSTRVSSVYRTRPVGNTAQDDFLNIVVTADSRLGPLDLLDRVNAIEDAHGRRRDPDNPHGPRTLDIDLVVVGECTSDTRRLHLPHPRAGERAFVLVPWAELEPDAVLPDGRIADLLSAMDLSGVELTGYRVSTGRAPGATDAGPLIIP</sequence>
<dbReference type="EMBL" id="OMOH01000003">
    <property type="protein sequence ID" value="SPF67995.1"/>
    <property type="molecule type" value="Genomic_DNA"/>
</dbReference>
<evidence type="ECO:0000256" key="3">
    <source>
        <dbReference type="ARBA" id="ARBA00013253"/>
    </source>
</evidence>
<evidence type="ECO:0000256" key="6">
    <source>
        <dbReference type="ARBA" id="ARBA00022777"/>
    </source>
</evidence>
<dbReference type="GO" id="GO:0003848">
    <property type="term" value="F:2-amino-4-hydroxy-6-hydroxymethyldihydropteridine diphosphokinase activity"/>
    <property type="evidence" value="ECO:0007669"/>
    <property type="project" value="UniProtKB-EC"/>
</dbReference>
<dbReference type="Pfam" id="PF01288">
    <property type="entry name" value="HPPK"/>
    <property type="match status" value="1"/>
</dbReference>
<evidence type="ECO:0000256" key="4">
    <source>
        <dbReference type="ARBA" id="ARBA00022679"/>
    </source>
</evidence>
<dbReference type="OrthoDB" id="9808041at2"/>
<dbReference type="EC" id="2.7.6.3" evidence="3"/>
<keyword evidence="4 10" id="KW-0808">Transferase</keyword>
<dbReference type="Proteomes" id="UP000265962">
    <property type="component" value="Unassembled WGS sequence"/>
</dbReference>
<dbReference type="UniPathway" id="UPA00077">
    <property type="reaction ID" value="UER00155"/>
</dbReference>
<keyword evidence="8" id="KW-0289">Folate biosynthesis</keyword>
<dbReference type="PANTHER" id="PTHR43071:SF1">
    <property type="entry name" value="2-AMINO-4-HYDROXY-6-HYDROXYMETHYLDIHYDROPTERIDINE PYROPHOSPHOKINASE"/>
    <property type="match status" value="1"/>
</dbReference>
<keyword evidence="5" id="KW-0547">Nucleotide-binding</keyword>
<evidence type="ECO:0000313" key="10">
    <source>
        <dbReference type="EMBL" id="SPF67995.1"/>
    </source>
</evidence>
<proteinExistence type="predicted"/>
<dbReference type="InterPro" id="IPR035907">
    <property type="entry name" value="Hppk_sf"/>
</dbReference>
<evidence type="ECO:0000256" key="5">
    <source>
        <dbReference type="ARBA" id="ARBA00022741"/>
    </source>
</evidence>
<dbReference type="GO" id="GO:0016301">
    <property type="term" value="F:kinase activity"/>
    <property type="evidence" value="ECO:0007669"/>
    <property type="project" value="UniProtKB-KW"/>
</dbReference>
<accession>A0A375I046</accession>
<evidence type="ECO:0000256" key="2">
    <source>
        <dbReference type="ARBA" id="ARBA00005051"/>
    </source>
</evidence>
<dbReference type="RefSeq" id="WP_119715191.1">
    <property type="nucleotide sequence ID" value="NZ_OMOH01000003.1"/>
</dbReference>
<dbReference type="SUPFAM" id="SSF55083">
    <property type="entry name" value="6-hydroxymethyl-7,8-dihydropterin pyrophosphokinase, HPPK"/>
    <property type="match status" value="1"/>
</dbReference>
<name>A0A375I046_9ACTN</name>
<dbReference type="CDD" id="cd00483">
    <property type="entry name" value="HPPK"/>
    <property type="match status" value="1"/>
</dbReference>